<feature type="compositionally biased region" description="Polar residues" evidence="1">
    <location>
        <begin position="294"/>
        <end position="312"/>
    </location>
</feature>
<feature type="region of interest" description="Disordered" evidence="1">
    <location>
        <begin position="451"/>
        <end position="483"/>
    </location>
</feature>
<feature type="compositionally biased region" description="Pro residues" evidence="1">
    <location>
        <begin position="45"/>
        <end position="58"/>
    </location>
</feature>
<feature type="region of interest" description="Disordered" evidence="1">
    <location>
        <begin position="238"/>
        <end position="264"/>
    </location>
</feature>
<feature type="region of interest" description="Disordered" evidence="1">
    <location>
        <begin position="1"/>
        <end position="113"/>
    </location>
</feature>
<dbReference type="AlphaFoldDB" id="S3C7J9"/>
<sequence length="680" mass="75759">MSTPTQPARRRFAPVPIETTFEQYRKAGPQASTTGPAGPTGPTGEPTPSPSPRTPSPPARLWTKQPLQPPIMHLKKEKRHFAPQLIESSRRSRRTGDVGPATKPTDKTDITPYHNHIYAHKSRKKHAQRKTTQSLARRESCDEETAAHVFEMLAREAEKRMLEDAALAAYPNSRARAGGAEHFVIREGSDDDSSGTQSRQLTGHPGIRASRRTRRDSMTEDVGWAFKEMQEHLGHLTHERVPSGTGSPAVRPMSKQQSAVGTPDVVETRPIQIDRISTLDLDRMSMESPPSDPIWTTSTARQSTGGSQSGSINHIGDNFMPFIREEPLRLPSASVSTSNNFGGIPSYARKLREAEGEDDEDEEVLLRESAARIVETPPVIPPETHFRGRNAYAGYRNRDLFASERDVGKTRKKSPPMLGKELTFVKCLSPKQTKLEPEYLWSINDVIEKSHPSHQNQNQNQNSPASILTDPATTHKAKADQPPPGLWHGLCHTDDKTQAVVPIQRPTLLATPYPPSSPCDPFAEAFAADGGVLSQSMDERLNERLQEEKRKEAAAKEMEDSIAAEFTDRFVTQVYNYLSLGYPAMARDYDDELSKIANVPVRELQSDDMIDNNAKGHISLDDDDALSKSKGGTVTYNHDNCPRWHALKVYIAEWARQHPDLNSIDPLAWGMRERRGSWGL</sequence>
<organism evidence="2 3">
    <name type="scientific">Ophiostoma piceae (strain UAMH 11346)</name>
    <name type="common">Sap stain fungus</name>
    <dbReference type="NCBI Taxonomy" id="1262450"/>
    <lineage>
        <taxon>Eukaryota</taxon>
        <taxon>Fungi</taxon>
        <taxon>Dikarya</taxon>
        <taxon>Ascomycota</taxon>
        <taxon>Pezizomycotina</taxon>
        <taxon>Sordariomycetes</taxon>
        <taxon>Sordariomycetidae</taxon>
        <taxon>Ophiostomatales</taxon>
        <taxon>Ophiostomataceae</taxon>
        <taxon>Ophiostoma</taxon>
    </lineage>
</organism>
<dbReference type="OrthoDB" id="4716584at2759"/>
<dbReference type="STRING" id="1262450.S3C7J9"/>
<accession>S3C7J9</accession>
<evidence type="ECO:0000313" key="3">
    <source>
        <dbReference type="Proteomes" id="UP000016923"/>
    </source>
</evidence>
<dbReference type="Proteomes" id="UP000016923">
    <property type="component" value="Unassembled WGS sequence"/>
</dbReference>
<dbReference type="EMBL" id="KE148150">
    <property type="protein sequence ID" value="EPE07916.1"/>
    <property type="molecule type" value="Genomic_DNA"/>
</dbReference>
<dbReference type="HOGENOM" id="CLU_011743_0_0_1"/>
<dbReference type="OMA" id="MCYLSEQ"/>
<feature type="region of interest" description="Disordered" evidence="1">
    <location>
        <begin position="186"/>
        <end position="216"/>
    </location>
</feature>
<feature type="compositionally biased region" description="Low complexity" evidence="1">
    <location>
        <begin position="27"/>
        <end position="44"/>
    </location>
</feature>
<evidence type="ECO:0000313" key="2">
    <source>
        <dbReference type="EMBL" id="EPE07916.1"/>
    </source>
</evidence>
<dbReference type="eggNOG" id="ENOG502SHAB">
    <property type="taxonomic scope" value="Eukaryota"/>
</dbReference>
<gene>
    <name evidence="2" type="ORF">F503_00638</name>
</gene>
<feature type="region of interest" description="Disordered" evidence="1">
    <location>
        <begin position="283"/>
        <end position="313"/>
    </location>
</feature>
<dbReference type="VEuPathDB" id="FungiDB:F503_00638"/>
<name>S3C7J9_OPHP1</name>
<protein>
    <submittedName>
        <fullName evidence="2">Uncharacterized protein</fullName>
    </submittedName>
</protein>
<evidence type="ECO:0000256" key="1">
    <source>
        <dbReference type="SAM" id="MobiDB-lite"/>
    </source>
</evidence>
<proteinExistence type="predicted"/>
<keyword evidence="3" id="KW-1185">Reference proteome</keyword>
<reference evidence="2 3" key="1">
    <citation type="journal article" date="2013" name="BMC Genomics">
        <title>The genome and transcriptome of the pine saprophyte Ophiostoma piceae, and a comparison with the bark beetle-associated pine pathogen Grosmannia clavigera.</title>
        <authorList>
            <person name="Haridas S."/>
            <person name="Wang Y."/>
            <person name="Lim L."/>
            <person name="Massoumi Alamouti S."/>
            <person name="Jackman S."/>
            <person name="Docking R."/>
            <person name="Robertson G."/>
            <person name="Birol I."/>
            <person name="Bohlmann J."/>
            <person name="Breuil C."/>
        </authorList>
    </citation>
    <scope>NUCLEOTIDE SEQUENCE [LARGE SCALE GENOMIC DNA]</scope>
    <source>
        <strain evidence="2 3">UAMH 11346</strain>
    </source>
</reference>